<dbReference type="Proteomes" id="UP000827872">
    <property type="component" value="Linkage Group LG08"/>
</dbReference>
<protein>
    <submittedName>
        <fullName evidence="1">Uncharacterized protein</fullName>
    </submittedName>
</protein>
<dbReference type="EMBL" id="CM037621">
    <property type="protein sequence ID" value="KAH8001974.1"/>
    <property type="molecule type" value="Genomic_DNA"/>
</dbReference>
<evidence type="ECO:0000313" key="2">
    <source>
        <dbReference type="Proteomes" id="UP000827872"/>
    </source>
</evidence>
<proteinExistence type="predicted"/>
<sequence length="103" mass="11517">MTPTDRLLMEGEVSLFLSAISPVMGNSSSCIALEAAVSRRMRQDHHSSLLYQQHIHTIQSNCIYSVLATLILTLHTTCLVESIRFPEGETVHIFFWGGEGEVR</sequence>
<name>A0ACB8FAX0_9SAUR</name>
<gene>
    <name evidence="1" type="ORF">K3G42_019504</name>
</gene>
<organism evidence="1 2">
    <name type="scientific">Sphaerodactylus townsendi</name>
    <dbReference type="NCBI Taxonomy" id="933632"/>
    <lineage>
        <taxon>Eukaryota</taxon>
        <taxon>Metazoa</taxon>
        <taxon>Chordata</taxon>
        <taxon>Craniata</taxon>
        <taxon>Vertebrata</taxon>
        <taxon>Euteleostomi</taxon>
        <taxon>Lepidosauria</taxon>
        <taxon>Squamata</taxon>
        <taxon>Bifurcata</taxon>
        <taxon>Gekkota</taxon>
        <taxon>Sphaerodactylidae</taxon>
        <taxon>Sphaerodactylus</taxon>
    </lineage>
</organism>
<evidence type="ECO:0000313" key="1">
    <source>
        <dbReference type="EMBL" id="KAH8001974.1"/>
    </source>
</evidence>
<reference evidence="1" key="1">
    <citation type="submission" date="2021-08" db="EMBL/GenBank/DDBJ databases">
        <title>The first chromosome-level gecko genome reveals the dynamic sex chromosomes of Neotropical dwarf geckos (Sphaerodactylidae: Sphaerodactylus).</title>
        <authorList>
            <person name="Pinto B.J."/>
            <person name="Keating S.E."/>
            <person name="Gamble T."/>
        </authorList>
    </citation>
    <scope>NUCLEOTIDE SEQUENCE</scope>
    <source>
        <strain evidence="1">TG3544</strain>
    </source>
</reference>
<accession>A0ACB8FAX0</accession>
<keyword evidence="2" id="KW-1185">Reference proteome</keyword>
<comment type="caution">
    <text evidence="1">The sequence shown here is derived from an EMBL/GenBank/DDBJ whole genome shotgun (WGS) entry which is preliminary data.</text>
</comment>